<protein>
    <submittedName>
        <fullName evidence="1">Uncharacterized protein</fullName>
    </submittedName>
</protein>
<evidence type="ECO:0000313" key="2">
    <source>
        <dbReference type="Proteomes" id="UP000618319"/>
    </source>
</evidence>
<gene>
    <name evidence="1" type="ORF">C4F40_02315</name>
</gene>
<reference evidence="1 2" key="1">
    <citation type="submission" date="2018-02" db="EMBL/GenBank/DDBJ databases">
        <title>Sphingobacterium KA21.</title>
        <authorList>
            <person name="Vasarhelyi B.M."/>
            <person name="Deshmukh S."/>
            <person name="Balint B."/>
            <person name="Kukolya J."/>
        </authorList>
    </citation>
    <scope>NUCLEOTIDE SEQUENCE [LARGE SCALE GENOMIC DNA]</scope>
    <source>
        <strain evidence="1 2">Ka21</strain>
    </source>
</reference>
<organism evidence="1 2">
    <name type="scientific">Sphingobacterium pedocola</name>
    <dbReference type="NCBI Taxonomy" id="2082722"/>
    <lineage>
        <taxon>Bacteria</taxon>
        <taxon>Pseudomonadati</taxon>
        <taxon>Bacteroidota</taxon>
        <taxon>Sphingobacteriia</taxon>
        <taxon>Sphingobacteriales</taxon>
        <taxon>Sphingobacteriaceae</taxon>
        <taxon>Sphingobacterium</taxon>
    </lineage>
</organism>
<accession>A0ABR9T3U7</accession>
<dbReference type="Proteomes" id="UP000618319">
    <property type="component" value="Unassembled WGS sequence"/>
</dbReference>
<name>A0ABR9T3U7_9SPHI</name>
<comment type="caution">
    <text evidence="1">The sequence shown here is derived from an EMBL/GenBank/DDBJ whole genome shotgun (WGS) entry which is preliminary data.</text>
</comment>
<proteinExistence type="predicted"/>
<sequence>MLNFVYAQEKSIVFADELCTYEGVYDSGKYTENELKDTYELIKGVFFSYNSDKEEMEDSYAEIKNKLATLSIVKEPFFQSLLDSTLLYLDRTYEAKLIQLEAEDNPRALLRLYQDDAEIRQYAEALVDRETKLLESYAYLTKKQMETNGDPERLWDNYQFNIAQANKYDLAFDYVLVYGWWNAVNHQLPHISYDGRQSQAFEKLFVRLETLDCDEP</sequence>
<keyword evidence="2" id="KW-1185">Reference proteome</keyword>
<evidence type="ECO:0000313" key="1">
    <source>
        <dbReference type="EMBL" id="MBE8719559.1"/>
    </source>
</evidence>
<dbReference type="EMBL" id="PSKQ01000013">
    <property type="protein sequence ID" value="MBE8719559.1"/>
    <property type="molecule type" value="Genomic_DNA"/>
</dbReference>